<evidence type="ECO:0000313" key="1">
    <source>
        <dbReference type="EMBL" id="GAA3923878.1"/>
    </source>
</evidence>
<keyword evidence="1" id="KW-0238">DNA-binding</keyword>
<sequence>MREYEFILKFRLPDPAADPGQFIEALAEAGCDDAAIGVGQRGRIALDFTREADTAADAIISAMQAVERAIPGAELIEAGPDFVGLTDVAELVGCTRQNIRKVMISNLATFPVAVHEGSQSIWHLRPVLDWFAENQRRSIDRALIEVSEVTMKVNVANATRRLADAGLRNEFESLLA</sequence>
<keyword evidence="2" id="KW-1185">Reference proteome</keyword>
<dbReference type="GO" id="GO:0003677">
    <property type="term" value="F:DNA binding"/>
    <property type="evidence" value="ECO:0007669"/>
    <property type="project" value="UniProtKB-KW"/>
</dbReference>
<dbReference type="Proteomes" id="UP001501727">
    <property type="component" value="Unassembled WGS sequence"/>
</dbReference>
<proteinExistence type="predicted"/>
<organism evidence="1 2">
    <name type="scientific">Luteimonas lutimaris</name>
    <dbReference type="NCBI Taxonomy" id="698645"/>
    <lineage>
        <taxon>Bacteria</taxon>
        <taxon>Pseudomonadati</taxon>
        <taxon>Pseudomonadota</taxon>
        <taxon>Gammaproteobacteria</taxon>
        <taxon>Lysobacterales</taxon>
        <taxon>Lysobacteraceae</taxon>
        <taxon>Luteimonas</taxon>
    </lineage>
</organism>
<accession>A0ABP7MIP6</accession>
<dbReference type="EMBL" id="BAAAZU010000007">
    <property type="protein sequence ID" value="GAA3923878.1"/>
    <property type="molecule type" value="Genomic_DNA"/>
</dbReference>
<gene>
    <name evidence="1" type="ORF">GCM10022229_17240</name>
</gene>
<reference evidence="2" key="1">
    <citation type="journal article" date="2019" name="Int. J. Syst. Evol. Microbiol.">
        <title>The Global Catalogue of Microorganisms (GCM) 10K type strain sequencing project: providing services to taxonomists for standard genome sequencing and annotation.</title>
        <authorList>
            <consortium name="The Broad Institute Genomics Platform"/>
            <consortium name="The Broad Institute Genome Sequencing Center for Infectious Disease"/>
            <person name="Wu L."/>
            <person name="Ma J."/>
        </authorList>
    </citation>
    <scope>NUCLEOTIDE SEQUENCE [LARGE SCALE GENOMIC DNA]</scope>
    <source>
        <strain evidence="2">JCM 16916</strain>
    </source>
</reference>
<evidence type="ECO:0000313" key="2">
    <source>
        <dbReference type="Proteomes" id="UP001501727"/>
    </source>
</evidence>
<dbReference type="RefSeq" id="WP_344759580.1">
    <property type="nucleotide sequence ID" value="NZ_BAAAZU010000007.1"/>
</dbReference>
<name>A0ABP7MIP6_9GAMM</name>
<comment type="caution">
    <text evidence="1">The sequence shown here is derived from an EMBL/GenBank/DDBJ whole genome shotgun (WGS) entry which is preliminary data.</text>
</comment>
<protein>
    <submittedName>
        <fullName evidence="1">DNA-binding protein</fullName>
    </submittedName>
</protein>